<evidence type="ECO:0000256" key="1">
    <source>
        <dbReference type="SAM" id="SignalP"/>
    </source>
</evidence>
<sequence length="153" mass="17429">LLIVHIVCCLSLSPPVRLLISGLQSLFSDLSSVSREQQVALSELFNRISFMQSFLLMEAHSLSSCCYNAAALCTSYLITSTPRSSRARLVLLALVCLNFYLEKKIYQFVLSSDHPEHLHMHTSIHISVYMWFSWLHSPISCFSQDKEEPNEKC</sequence>
<comment type="caution">
    <text evidence="2">The sequence shown here is derived from an EMBL/GenBank/DDBJ whole genome shotgun (WGS) entry which is preliminary data.</text>
</comment>
<gene>
    <name evidence="2" type="ORF">ILYODFUR_037656</name>
</gene>
<accession>A0ABV0VL37</accession>
<keyword evidence="3" id="KW-1185">Reference proteome</keyword>
<organism evidence="2 3">
    <name type="scientific">Ilyodon furcidens</name>
    <name type="common">goldbreast splitfin</name>
    <dbReference type="NCBI Taxonomy" id="33524"/>
    <lineage>
        <taxon>Eukaryota</taxon>
        <taxon>Metazoa</taxon>
        <taxon>Chordata</taxon>
        <taxon>Craniata</taxon>
        <taxon>Vertebrata</taxon>
        <taxon>Euteleostomi</taxon>
        <taxon>Actinopterygii</taxon>
        <taxon>Neopterygii</taxon>
        <taxon>Teleostei</taxon>
        <taxon>Neoteleostei</taxon>
        <taxon>Acanthomorphata</taxon>
        <taxon>Ovalentaria</taxon>
        <taxon>Atherinomorphae</taxon>
        <taxon>Cyprinodontiformes</taxon>
        <taxon>Goodeidae</taxon>
        <taxon>Ilyodon</taxon>
    </lineage>
</organism>
<protein>
    <submittedName>
        <fullName evidence="2">Uncharacterized protein</fullName>
    </submittedName>
</protein>
<feature type="chain" id="PRO_5046435547" evidence="1">
    <location>
        <begin position="19"/>
        <end position="153"/>
    </location>
</feature>
<dbReference type="InterPro" id="IPR040346">
    <property type="entry name" value="GEX1/Brambleberry"/>
</dbReference>
<proteinExistence type="predicted"/>
<feature type="non-terminal residue" evidence="2">
    <location>
        <position position="1"/>
    </location>
</feature>
<feature type="signal peptide" evidence="1">
    <location>
        <begin position="1"/>
        <end position="18"/>
    </location>
</feature>
<name>A0ABV0VL37_9TELE</name>
<reference evidence="2 3" key="1">
    <citation type="submission" date="2021-06" db="EMBL/GenBank/DDBJ databases">
        <authorList>
            <person name="Palmer J.M."/>
        </authorList>
    </citation>
    <scope>NUCLEOTIDE SEQUENCE [LARGE SCALE GENOMIC DNA]</scope>
    <source>
        <strain evidence="3">if_2019</strain>
        <tissue evidence="2">Muscle</tissue>
    </source>
</reference>
<evidence type="ECO:0000313" key="3">
    <source>
        <dbReference type="Proteomes" id="UP001482620"/>
    </source>
</evidence>
<dbReference type="Proteomes" id="UP001482620">
    <property type="component" value="Unassembled WGS sequence"/>
</dbReference>
<evidence type="ECO:0000313" key="2">
    <source>
        <dbReference type="EMBL" id="MEQ2257720.1"/>
    </source>
</evidence>
<dbReference type="PANTHER" id="PTHR33538">
    <property type="entry name" value="PROTEIN GAMETE EXPRESSED 1"/>
    <property type="match status" value="1"/>
</dbReference>
<dbReference type="EMBL" id="JAHRIQ010112770">
    <property type="protein sequence ID" value="MEQ2257720.1"/>
    <property type="molecule type" value="Genomic_DNA"/>
</dbReference>
<dbReference type="PANTHER" id="PTHR33538:SF2">
    <property type="entry name" value="PROTEIN GAMETE EXPRESSED 1"/>
    <property type="match status" value="1"/>
</dbReference>
<keyword evidence="1" id="KW-0732">Signal</keyword>